<reference evidence="1" key="2">
    <citation type="journal article" date="2015" name="Data Brief">
        <title>Shoot transcriptome of the giant reed, Arundo donax.</title>
        <authorList>
            <person name="Barrero R.A."/>
            <person name="Guerrero F.D."/>
            <person name="Moolhuijzen P."/>
            <person name="Goolsby J.A."/>
            <person name="Tidwell J."/>
            <person name="Bellgard S.E."/>
            <person name="Bellgard M.I."/>
        </authorList>
    </citation>
    <scope>NUCLEOTIDE SEQUENCE</scope>
    <source>
        <tissue evidence="1">Shoot tissue taken approximately 20 cm above the soil surface</tissue>
    </source>
</reference>
<accession>A0A0A9ENQ7</accession>
<proteinExistence type="predicted"/>
<dbReference type="EMBL" id="GBRH01200243">
    <property type="protein sequence ID" value="JAD97652.1"/>
    <property type="molecule type" value="Transcribed_RNA"/>
</dbReference>
<organism evidence="1">
    <name type="scientific">Arundo donax</name>
    <name type="common">Giant reed</name>
    <name type="synonym">Donax arundinaceus</name>
    <dbReference type="NCBI Taxonomy" id="35708"/>
    <lineage>
        <taxon>Eukaryota</taxon>
        <taxon>Viridiplantae</taxon>
        <taxon>Streptophyta</taxon>
        <taxon>Embryophyta</taxon>
        <taxon>Tracheophyta</taxon>
        <taxon>Spermatophyta</taxon>
        <taxon>Magnoliopsida</taxon>
        <taxon>Liliopsida</taxon>
        <taxon>Poales</taxon>
        <taxon>Poaceae</taxon>
        <taxon>PACMAD clade</taxon>
        <taxon>Arundinoideae</taxon>
        <taxon>Arundineae</taxon>
        <taxon>Arundo</taxon>
    </lineage>
</organism>
<reference evidence="1" key="1">
    <citation type="submission" date="2014-09" db="EMBL/GenBank/DDBJ databases">
        <authorList>
            <person name="Magalhaes I.L.F."/>
            <person name="Oliveira U."/>
            <person name="Santos F.R."/>
            <person name="Vidigal T.H.D.A."/>
            <person name="Brescovit A.D."/>
            <person name="Santos A.J."/>
        </authorList>
    </citation>
    <scope>NUCLEOTIDE SEQUENCE</scope>
    <source>
        <tissue evidence="1">Shoot tissue taken approximately 20 cm above the soil surface</tissue>
    </source>
</reference>
<evidence type="ECO:0000313" key="1">
    <source>
        <dbReference type="EMBL" id="JAD97652.1"/>
    </source>
</evidence>
<dbReference type="AlphaFoldDB" id="A0A0A9ENQ7"/>
<sequence>MIYLLSCSKANMMFAHSMSLAIRRLALARRGASLASTGLRSLPSYW</sequence>
<protein>
    <submittedName>
        <fullName evidence="1">Uncharacterized protein</fullName>
    </submittedName>
</protein>
<name>A0A0A9ENQ7_ARUDO</name>